<evidence type="ECO:0000313" key="3">
    <source>
        <dbReference type="EMBL" id="KAJ5703625.1"/>
    </source>
</evidence>
<accession>A0AAD6MQK3</accession>
<evidence type="ECO:0000256" key="2">
    <source>
        <dbReference type="SAM" id="Phobius"/>
    </source>
</evidence>
<feature type="transmembrane region" description="Helical" evidence="2">
    <location>
        <begin position="183"/>
        <end position="206"/>
    </location>
</feature>
<keyword evidence="2" id="KW-1133">Transmembrane helix</keyword>
<reference evidence="3" key="1">
    <citation type="journal article" date="2023" name="IMA Fungus">
        <title>Comparative genomic study of the Penicillium genus elucidates a diverse pangenome and 15 lateral gene transfer events.</title>
        <authorList>
            <person name="Petersen C."/>
            <person name="Sorensen T."/>
            <person name="Nielsen M.R."/>
            <person name="Sondergaard T.E."/>
            <person name="Sorensen J.L."/>
            <person name="Fitzpatrick D.A."/>
            <person name="Frisvad J.C."/>
            <person name="Nielsen K.L."/>
        </authorList>
    </citation>
    <scope>NUCLEOTIDE SEQUENCE</scope>
    <source>
        <strain evidence="3">IBT 17514</strain>
    </source>
</reference>
<reference evidence="3" key="2">
    <citation type="submission" date="2023-01" db="EMBL/GenBank/DDBJ databases">
        <authorList>
            <person name="Petersen C."/>
        </authorList>
    </citation>
    <scope>NUCLEOTIDE SEQUENCE</scope>
    <source>
        <strain evidence="3">IBT 17514</strain>
    </source>
</reference>
<keyword evidence="2" id="KW-0812">Transmembrane</keyword>
<dbReference type="Proteomes" id="UP001215712">
    <property type="component" value="Unassembled WGS sequence"/>
</dbReference>
<dbReference type="EMBL" id="JAQJAN010000021">
    <property type="protein sequence ID" value="KAJ5703625.1"/>
    <property type="molecule type" value="Genomic_DNA"/>
</dbReference>
<feature type="region of interest" description="Disordered" evidence="1">
    <location>
        <begin position="107"/>
        <end position="132"/>
    </location>
</feature>
<proteinExistence type="predicted"/>
<name>A0AAD6MQK3_9EURO</name>
<dbReference type="InterPro" id="IPR009571">
    <property type="entry name" value="SUR7/Rim9-like_fungi"/>
</dbReference>
<sequence>MSYCYGFEKECVLDDASNTTTIQRTIISCSDLNPLSRFDPGEALLEAIGESGSVSKTGWPSYLSDDFIALAPTRQAMAVMFILGTCAVGLSVLLRLGTVRYIWQPIGPQDHGDGTEPPSYPGYSRQPSPSEIPPSKLQLVTIISSTIILTIATAIATVISTQFVSLVDKSGNPGISAASTSGFLGMAWTTVTIQILLSAEPLISLLRYRARHCRCDWEELPAAPGPESKRLFSGHD</sequence>
<evidence type="ECO:0000256" key="1">
    <source>
        <dbReference type="SAM" id="MobiDB-lite"/>
    </source>
</evidence>
<keyword evidence="2" id="KW-0472">Membrane</keyword>
<dbReference type="Pfam" id="PF06687">
    <property type="entry name" value="SUR7"/>
    <property type="match status" value="1"/>
</dbReference>
<organism evidence="3 4">
    <name type="scientific">Penicillium malachiteum</name>
    <dbReference type="NCBI Taxonomy" id="1324776"/>
    <lineage>
        <taxon>Eukaryota</taxon>
        <taxon>Fungi</taxon>
        <taxon>Dikarya</taxon>
        <taxon>Ascomycota</taxon>
        <taxon>Pezizomycotina</taxon>
        <taxon>Eurotiomycetes</taxon>
        <taxon>Eurotiomycetidae</taxon>
        <taxon>Eurotiales</taxon>
        <taxon>Aspergillaceae</taxon>
        <taxon>Penicillium</taxon>
    </lineage>
</organism>
<gene>
    <name evidence="3" type="ORF">N7493_011550</name>
</gene>
<evidence type="ECO:0000313" key="4">
    <source>
        <dbReference type="Proteomes" id="UP001215712"/>
    </source>
</evidence>
<dbReference type="AlphaFoldDB" id="A0AAD6MQK3"/>
<dbReference type="GO" id="GO:0005886">
    <property type="term" value="C:plasma membrane"/>
    <property type="evidence" value="ECO:0007669"/>
    <property type="project" value="InterPro"/>
</dbReference>
<feature type="transmembrane region" description="Helical" evidence="2">
    <location>
        <begin position="76"/>
        <end position="96"/>
    </location>
</feature>
<keyword evidence="4" id="KW-1185">Reference proteome</keyword>
<comment type="caution">
    <text evidence="3">The sequence shown here is derived from an EMBL/GenBank/DDBJ whole genome shotgun (WGS) entry which is preliminary data.</text>
</comment>
<feature type="transmembrane region" description="Helical" evidence="2">
    <location>
        <begin position="139"/>
        <end position="163"/>
    </location>
</feature>
<protein>
    <submittedName>
        <fullName evidence="3">Actin cortical patch SUR7/pH-response regulator pali</fullName>
    </submittedName>
</protein>